<dbReference type="AlphaFoldDB" id="A0A1M4XCD6"/>
<feature type="binding site" evidence="12">
    <location>
        <begin position="96"/>
        <end position="106"/>
    </location>
    <ligand>
        <name>ATP</name>
        <dbReference type="ChEBI" id="CHEBI:30616"/>
    </ligand>
</feature>
<dbReference type="Gene3D" id="3.30.70.890">
    <property type="entry name" value="GHMP kinase, C-terminal domain"/>
    <property type="match status" value="1"/>
</dbReference>
<evidence type="ECO:0000256" key="1">
    <source>
        <dbReference type="ARBA" id="ARBA00005015"/>
    </source>
</evidence>
<dbReference type="EC" id="2.7.1.39" evidence="3 12"/>
<dbReference type="SUPFAM" id="SSF54211">
    <property type="entry name" value="Ribosomal protein S5 domain 2-like"/>
    <property type="match status" value="1"/>
</dbReference>
<sequence length="318" mass="33594">MKSTYEHKEVRVFAPASVANVSCGFDVMGFTLEAPGDEIVVRPADEGQVVIKSITGDDGLLPSNALKNTASVAVQTLLDHLGFENGIEIEVHKQMPLGSGLGSSAASSAGAVLAVNRLLGEPLGRKELLPFAAEGERVACGTAHYDNVGPSLLGGFVFIRSSDPLDIFNLPFPESLYAVIVHPQIEIKTEDTRRILRNDISLGQAVRQWGNVGGLVAGLINKDLDLIARSMEDVIIEPIRSVLIPGYDAVKEAALEGGAVGAGIAGSGPSIFALTPDRETALNVSNAMKSELDRIGLPSDEYISRINTKGAKVIDVKD</sequence>
<evidence type="ECO:0000256" key="6">
    <source>
        <dbReference type="ARBA" id="ARBA00022679"/>
    </source>
</evidence>
<organism evidence="15 16">
    <name type="scientific">Fodinibius roseus</name>
    <dbReference type="NCBI Taxonomy" id="1194090"/>
    <lineage>
        <taxon>Bacteria</taxon>
        <taxon>Pseudomonadati</taxon>
        <taxon>Balneolota</taxon>
        <taxon>Balneolia</taxon>
        <taxon>Balneolales</taxon>
        <taxon>Balneolaceae</taxon>
        <taxon>Fodinibius</taxon>
    </lineage>
</organism>
<dbReference type="InterPro" id="IPR014721">
    <property type="entry name" value="Ribsml_uS5_D2-typ_fold_subgr"/>
</dbReference>
<keyword evidence="9 12" id="KW-0418">Kinase</keyword>
<gene>
    <name evidence="12" type="primary">thrB</name>
    <name evidence="15" type="ORF">SAMN05443144_10488</name>
</gene>
<evidence type="ECO:0000259" key="14">
    <source>
        <dbReference type="Pfam" id="PF08544"/>
    </source>
</evidence>
<keyword evidence="16" id="KW-1185">Reference proteome</keyword>
<comment type="subcellular location">
    <subcellularLocation>
        <location evidence="12">Cytoplasm</location>
    </subcellularLocation>
</comment>
<dbReference type="OrthoDB" id="9769912at2"/>
<dbReference type="RefSeq" id="WP_073060098.1">
    <property type="nucleotide sequence ID" value="NZ_FQUS01000004.1"/>
</dbReference>
<evidence type="ECO:0000256" key="7">
    <source>
        <dbReference type="ARBA" id="ARBA00022697"/>
    </source>
</evidence>
<dbReference type="EMBL" id="FQUS01000004">
    <property type="protein sequence ID" value="SHE91121.1"/>
    <property type="molecule type" value="Genomic_DNA"/>
</dbReference>
<keyword evidence="5 12" id="KW-0028">Amino-acid biosynthesis</keyword>
<dbReference type="InterPro" id="IPR020568">
    <property type="entry name" value="Ribosomal_Su5_D2-typ_SF"/>
</dbReference>
<dbReference type="UniPathway" id="UPA00050">
    <property type="reaction ID" value="UER00064"/>
</dbReference>
<keyword evidence="7 12" id="KW-0791">Threonine biosynthesis</keyword>
<dbReference type="SUPFAM" id="SSF55060">
    <property type="entry name" value="GHMP Kinase, C-terminal domain"/>
    <property type="match status" value="1"/>
</dbReference>
<name>A0A1M4XCD6_9BACT</name>
<dbReference type="HAMAP" id="MF_00384">
    <property type="entry name" value="Homoser_kinase"/>
    <property type="match status" value="1"/>
</dbReference>
<dbReference type="Pfam" id="PF08544">
    <property type="entry name" value="GHMP_kinases_C"/>
    <property type="match status" value="1"/>
</dbReference>
<dbReference type="GO" id="GO:0005737">
    <property type="term" value="C:cytoplasm"/>
    <property type="evidence" value="ECO:0007669"/>
    <property type="project" value="UniProtKB-SubCell"/>
</dbReference>
<keyword evidence="6 12" id="KW-0808">Transferase</keyword>
<dbReference type="InterPro" id="IPR000870">
    <property type="entry name" value="Homoserine_kinase"/>
</dbReference>
<evidence type="ECO:0000256" key="4">
    <source>
        <dbReference type="ARBA" id="ARBA00017858"/>
    </source>
</evidence>
<evidence type="ECO:0000256" key="10">
    <source>
        <dbReference type="ARBA" id="ARBA00022840"/>
    </source>
</evidence>
<dbReference type="PANTHER" id="PTHR20861">
    <property type="entry name" value="HOMOSERINE/4-DIPHOSPHOCYTIDYL-2-C-METHYL-D-ERYTHRITOL KINASE"/>
    <property type="match status" value="1"/>
</dbReference>
<feature type="domain" description="GHMP kinase C-terminal" evidence="14">
    <location>
        <begin position="216"/>
        <end position="292"/>
    </location>
</feature>
<dbReference type="Pfam" id="PF00288">
    <property type="entry name" value="GHMP_kinases_N"/>
    <property type="match status" value="1"/>
</dbReference>
<protein>
    <recommendedName>
        <fullName evidence="4 12">Homoserine kinase</fullName>
        <shortName evidence="12">HK</shortName>
        <shortName evidence="12">HSK</shortName>
        <ecNumber evidence="3 12">2.7.1.39</ecNumber>
    </recommendedName>
</protein>
<evidence type="ECO:0000256" key="11">
    <source>
        <dbReference type="ARBA" id="ARBA00049375"/>
    </source>
</evidence>
<comment type="similarity">
    <text evidence="2 12">Belongs to the GHMP kinase family. Homoserine kinase subfamily.</text>
</comment>
<feature type="domain" description="GHMP kinase N-terminal" evidence="13">
    <location>
        <begin position="69"/>
        <end position="155"/>
    </location>
</feature>
<keyword evidence="12" id="KW-0963">Cytoplasm</keyword>
<evidence type="ECO:0000256" key="8">
    <source>
        <dbReference type="ARBA" id="ARBA00022741"/>
    </source>
</evidence>
<dbReference type="PRINTS" id="PR00958">
    <property type="entry name" value="HOMSERKINASE"/>
</dbReference>
<dbReference type="Gene3D" id="3.30.230.10">
    <property type="match status" value="1"/>
</dbReference>
<evidence type="ECO:0000256" key="3">
    <source>
        <dbReference type="ARBA" id="ARBA00012078"/>
    </source>
</evidence>
<evidence type="ECO:0000256" key="12">
    <source>
        <dbReference type="HAMAP-Rule" id="MF_00384"/>
    </source>
</evidence>
<dbReference type="NCBIfam" id="NF002288">
    <property type="entry name" value="PRK01212.1-4"/>
    <property type="match status" value="1"/>
</dbReference>
<reference evidence="15 16" key="1">
    <citation type="submission" date="2016-11" db="EMBL/GenBank/DDBJ databases">
        <authorList>
            <person name="Jaros S."/>
            <person name="Januszkiewicz K."/>
            <person name="Wedrychowicz H."/>
        </authorList>
    </citation>
    <scope>NUCLEOTIDE SEQUENCE [LARGE SCALE GENOMIC DNA]</scope>
    <source>
        <strain evidence="15 16">DSM 21986</strain>
    </source>
</reference>
<dbReference type="GO" id="GO:0005524">
    <property type="term" value="F:ATP binding"/>
    <property type="evidence" value="ECO:0007669"/>
    <property type="project" value="UniProtKB-UniRule"/>
</dbReference>
<keyword evidence="10 12" id="KW-0067">ATP-binding</keyword>
<keyword evidence="8 12" id="KW-0547">Nucleotide-binding</keyword>
<dbReference type="Proteomes" id="UP000184041">
    <property type="component" value="Unassembled WGS sequence"/>
</dbReference>
<dbReference type="PROSITE" id="PS00627">
    <property type="entry name" value="GHMP_KINASES_ATP"/>
    <property type="match status" value="1"/>
</dbReference>
<dbReference type="InterPro" id="IPR006203">
    <property type="entry name" value="GHMP_knse_ATP-bd_CS"/>
</dbReference>
<comment type="pathway">
    <text evidence="1 12">Amino-acid biosynthesis; L-threonine biosynthesis; L-threonine from L-aspartate: step 4/5.</text>
</comment>
<evidence type="ECO:0000313" key="16">
    <source>
        <dbReference type="Proteomes" id="UP000184041"/>
    </source>
</evidence>
<dbReference type="InterPro" id="IPR013750">
    <property type="entry name" value="GHMP_kinase_C_dom"/>
</dbReference>
<proteinExistence type="inferred from homology"/>
<dbReference type="PANTHER" id="PTHR20861:SF1">
    <property type="entry name" value="HOMOSERINE KINASE"/>
    <property type="match status" value="1"/>
</dbReference>
<evidence type="ECO:0000256" key="5">
    <source>
        <dbReference type="ARBA" id="ARBA00022605"/>
    </source>
</evidence>
<dbReference type="GO" id="GO:0004413">
    <property type="term" value="F:homoserine kinase activity"/>
    <property type="evidence" value="ECO:0007669"/>
    <property type="project" value="UniProtKB-UniRule"/>
</dbReference>
<evidence type="ECO:0000259" key="13">
    <source>
        <dbReference type="Pfam" id="PF00288"/>
    </source>
</evidence>
<dbReference type="InterPro" id="IPR006204">
    <property type="entry name" value="GHMP_kinase_N_dom"/>
</dbReference>
<dbReference type="PIRSF" id="PIRSF000676">
    <property type="entry name" value="Homoser_kin"/>
    <property type="match status" value="1"/>
</dbReference>
<dbReference type="NCBIfam" id="TIGR00191">
    <property type="entry name" value="thrB"/>
    <property type="match status" value="1"/>
</dbReference>
<comment type="catalytic activity">
    <reaction evidence="11 12">
        <text>L-homoserine + ATP = O-phospho-L-homoserine + ADP + H(+)</text>
        <dbReference type="Rhea" id="RHEA:13985"/>
        <dbReference type="ChEBI" id="CHEBI:15378"/>
        <dbReference type="ChEBI" id="CHEBI:30616"/>
        <dbReference type="ChEBI" id="CHEBI:57476"/>
        <dbReference type="ChEBI" id="CHEBI:57590"/>
        <dbReference type="ChEBI" id="CHEBI:456216"/>
        <dbReference type="EC" id="2.7.1.39"/>
    </reaction>
</comment>
<dbReference type="GO" id="GO:0009088">
    <property type="term" value="P:threonine biosynthetic process"/>
    <property type="evidence" value="ECO:0007669"/>
    <property type="project" value="UniProtKB-UniRule"/>
</dbReference>
<comment type="function">
    <text evidence="12">Catalyzes the ATP-dependent phosphorylation of L-homoserine to L-homoserine phosphate.</text>
</comment>
<accession>A0A1M4XCD6</accession>
<dbReference type="STRING" id="1194090.SAMN05443144_10488"/>
<evidence type="ECO:0000256" key="9">
    <source>
        <dbReference type="ARBA" id="ARBA00022777"/>
    </source>
</evidence>
<dbReference type="InterPro" id="IPR036554">
    <property type="entry name" value="GHMP_kinase_C_sf"/>
</dbReference>
<evidence type="ECO:0000313" key="15">
    <source>
        <dbReference type="EMBL" id="SHE91121.1"/>
    </source>
</evidence>
<evidence type="ECO:0000256" key="2">
    <source>
        <dbReference type="ARBA" id="ARBA00007370"/>
    </source>
</evidence>